<evidence type="ECO:0000256" key="2">
    <source>
        <dbReference type="SAM" id="Phobius"/>
    </source>
</evidence>
<accession>A0A1F8B8F8</accession>
<name>A0A1F8B8F8_9BACT</name>
<keyword evidence="2" id="KW-1133">Transmembrane helix</keyword>
<feature type="transmembrane region" description="Helical" evidence="2">
    <location>
        <begin position="50"/>
        <end position="73"/>
    </location>
</feature>
<evidence type="ECO:0000313" key="4">
    <source>
        <dbReference type="Proteomes" id="UP000176404"/>
    </source>
</evidence>
<keyword evidence="2" id="KW-0472">Membrane</keyword>
<sequence>MPERETQEEGTEVVDRVARICMKGVLAGMVLGGGAVVAKEFGVSREATLTVARVGLATMSTSLVVGTGAGLASEVEERFKRRRGRRRESKDSEDVE</sequence>
<dbReference type="EMBL" id="MGHD01000005">
    <property type="protein sequence ID" value="OGM60297.1"/>
    <property type="molecule type" value="Genomic_DNA"/>
</dbReference>
<dbReference type="Proteomes" id="UP000176404">
    <property type="component" value="Unassembled WGS sequence"/>
</dbReference>
<gene>
    <name evidence="3" type="ORF">A2892_03050</name>
</gene>
<dbReference type="AlphaFoldDB" id="A0A1F8B8F8"/>
<organism evidence="3 4">
    <name type="scientific">Candidatus Woesebacteria bacterium RIFCSPLOWO2_01_FULL_39_10b</name>
    <dbReference type="NCBI Taxonomy" id="1802517"/>
    <lineage>
        <taxon>Bacteria</taxon>
        <taxon>Candidatus Woeseibacteriota</taxon>
    </lineage>
</organism>
<protein>
    <submittedName>
        <fullName evidence="3">Uncharacterized protein</fullName>
    </submittedName>
</protein>
<comment type="caution">
    <text evidence="3">The sequence shown here is derived from an EMBL/GenBank/DDBJ whole genome shotgun (WGS) entry which is preliminary data.</text>
</comment>
<reference evidence="3 4" key="1">
    <citation type="journal article" date="2016" name="Nat. Commun.">
        <title>Thousands of microbial genomes shed light on interconnected biogeochemical processes in an aquifer system.</title>
        <authorList>
            <person name="Anantharaman K."/>
            <person name="Brown C.T."/>
            <person name="Hug L.A."/>
            <person name="Sharon I."/>
            <person name="Castelle C.J."/>
            <person name="Probst A.J."/>
            <person name="Thomas B.C."/>
            <person name="Singh A."/>
            <person name="Wilkins M.J."/>
            <person name="Karaoz U."/>
            <person name="Brodie E.L."/>
            <person name="Williams K.H."/>
            <person name="Hubbard S.S."/>
            <person name="Banfield J.F."/>
        </authorList>
    </citation>
    <scope>NUCLEOTIDE SEQUENCE [LARGE SCALE GENOMIC DNA]</scope>
</reference>
<feature type="transmembrane region" description="Helical" evidence="2">
    <location>
        <begin position="20"/>
        <end position="38"/>
    </location>
</feature>
<evidence type="ECO:0000313" key="3">
    <source>
        <dbReference type="EMBL" id="OGM60297.1"/>
    </source>
</evidence>
<feature type="region of interest" description="Disordered" evidence="1">
    <location>
        <begin position="70"/>
        <end position="96"/>
    </location>
</feature>
<evidence type="ECO:0000256" key="1">
    <source>
        <dbReference type="SAM" id="MobiDB-lite"/>
    </source>
</evidence>
<proteinExistence type="predicted"/>
<keyword evidence="2" id="KW-0812">Transmembrane</keyword>